<evidence type="ECO:0000256" key="4">
    <source>
        <dbReference type="ARBA" id="ARBA00034327"/>
    </source>
</evidence>
<proteinExistence type="inferred from homology"/>
<dbReference type="Proteomes" id="UP001501734">
    <property type="component" value="Unassembled WGS sequence"/>
</dbReference>
<keyword evidence="2" id="KW-0520">NAD</keyword>
<dbReference type="RefSeq" id="WP_344911569.1">
    <property type="nucleotide sequence ID" value="NZ_BAABDL010000071.1"/>
</dbReference>
<accession>A0ABP7VKQ2</accession>
<evidence type="ECO:0000256" key="1">
    <source>
        <dbReference type="ARBA" id="ARBA00022801"/>
    </source>
</evidence>
<protein>
    <recommendedName>
        <fullName evidence="6">NAD(+) hydrolase ThsA</fullName>
        <ecNumber evidence="4">3.2.2.5</ecNumber>
    </recommendedName>
</protein>
<dbReference type="EC" id="3.2.2.5" evidence="4"/>
<comment type="similarity">
    <text evidence="5">Belongs to the soluble Thoeris ThsA family.</text>
</comment>
<dbReference type="Pfam" id="PF18185">
    <property type="entry name" value="STALD"/>
    <property type="match status" value="1"/>
</dbReference>
<dbReference type="InterPro" id="IPR029035">
    <property type="entry name" value="DHS-like_NAD/FAD-binding_dom"/>
</dbReference>
<gene>
    <name evidence="10" type="ORF">GCM10022410_13430</name>
</gene>
<evidence type="ECO:0000259" key="9">
    <source>
        <dbReference type="PROSITE" id="PS50305"/>
    </source>
</evidence>
<evidence type="ECO:0000256" key="2">
    <source>
        <dbReference type="ARBA" id="ARBA00023027"/>
    </source>
</evidence>
<evidence type="ECO:0000256" key="6">
    <source>
        <dbReference type="ARBA" id="ARBA00035033"/>
    </source>
</evidence>
<keyword evidence="3" id="KW-0051">Antiviral defense</keyword>
<dbReference type="InterPro" id="IPR026590">
    <property type="entry name" value="Ssirtuin_cat_dom"/>
</dbReference>
<comment type="caution">
    <text evidence="10">The sequence shown here is derived from an EMBL/GenBank/DDBJ whole genome shotgun (WGS) entry which is preliminary data.</text>
</comment>
<evidence type="ECO:0000313" key="10">
    <source>
        <dbReference type="EMBL" id="GAA4068824.1"/>
    </source>
</evidence>
<dbReference type="EMBL" id="BAABDL010000071">
    <property type="protein sequence ID" value="GAA4068824.1"/>
    <property type="molecule type" value="Genomic_DNA"/>
</dbReference>
<sequence>MSVASMKEFEREYLKALQEESAGLFAGAGLSRASGYVDWKELLREFADDVGLEVEKENDLVGLAQYYYNAKGKNRTSISSKIVSEFTKDAKNNENLKILSTLPIKVYWTTNYDTLIEDTLRDWANKKVDVKRTVENLSITLPGRDAIVYKMHGDVSLSHEAVIIRDDYEAYNEKRQLFTTSLQGDLVSKTFLFIGFSFEDPNLMYILSRIRILLGEEHTRPHYCFIREVNEKEYDNKEDYIYDKTKQELRVQDLGRYGISAVMVKEYEDITEALKRILFKHKLKKILISGSAETYGDMSTEEASQFIYNLTRQLIKRDFKIITGFGKGIGSYVISGAIEEIFENKYGHVGEYLIPRPFPFLSLKEKQTNEISEKYRKSLVNDCGVAIFVFGNKLDEESGKIVNANGVYEEFKLAKEMNKVIIPIGSTGFMAKEIWDYVNSNIDEYDYLRDSIEILKEEKEADKIFAEISKIITMMKGV</sequence>
<dbReference type="SUPFAM" id="SSF52467">
    <property type="entry name" value="DHS-like NAD/FAD-binding domain"/>
    <property type="match status" value="1"/>
</dbReference>
<evidence type="ECO:0000313" key="11">
    <source>
        <dbReference type="Proteomes" id="UP001501734"/>
    </source>
</evidence>
<dbReference type="InterPro" id="IPR041486">
    <property type="entry name" value="ThsA_STALD"/>
</dbReference>
<name>A0ABP7VKQ2_9BACI</name>
<evidence type="ECO:0000256" key="8">
    <source>
        <dbReference type="PROSITE-ProRule" id="PRU00236"/>
    </source>
</evidence>
<dbReference type="PROSITE" id="PS50305">
    <property type="entry name" value="SIRTUIN"/>
    <property type="match status" value="1"/>
</dbReference>
<comment type="caution">
    <text evidence="8">Lacks conserved residue(s) required for the propagation of feature annotation.</text>
</comment>
<reference evidence="11" key="1">
    <citation type="journal article" date="2019" name="Int. J. Syst. Evol. Microbiol.">
        <title>The Global Catalogue of Microorganisms (GCM) 10K type strain sequencing project: providing services to taxonomists for standard genome sequencing and annotation.</title>
        <authorList>
            <consortium name="The Broad Institute Genomics Platform"/>
            <consortium name="The Broad Institute Genome Sequencing Center for Infectious Disease"/>
            <person name="Wu L."/>
            <person name="Ma J."/>
        </authorList>
    </citation>
    <scope>NUCLEOTIDE SEQUENCE [LARGE SCALE GENOMIC DNA]</scope>
    <source>
        <strain evidence="11">JCM 17250</strain>
    </source>
</reference>
<feature type="domain" description="Deacetylase sirtuin-type" evidence="9">
    <location>
        <begin position="1"/>
        <end position="286"/>
    </location>
</feature>
<keyword evidence="1" id="KW-0378">Hydrolase</keyword>
<evidence type="ECO:0000256" key="3">
    <source>
        <dbReference type="ARBA" id="ARBA00023118"/>
    </source>
</evidence>
<evidence type="ECO:0000256" key="7">
    <source>
        <dbReference type="ARBA" id="ARBA00047575"/>
    </source>
</evidence>
<dbReference type="Pfam" id="PF13289">
    <property type="entry name" value="SIR2_2"/>
    <property type="match status" value="1"/>
</dbReference>
<evidence type="ECO:0000256" key="5">
    <source>
        <dbReference type="ARBA" id="ARBA00035014"/>
    </source>
</evidence>
<keyword evidence="11" id="KW-1185">Reference proteome</keyword>
<organism evidence="10 11">
    <name type="scientific">Amphibacillus indicireducens</name>
    <dbReference type="NCBI Taxonomy" id="1076330"/>
    <lineage>
        <taxon>Bacteria</taxon>
        <taxon>Bacillati</taxon>
        <taxon>Bacillota</taxon>
        <taxon>Bacilli</taxon>
        <taxon>Bacillales</taxon>
        <taxon>Bacillaceae</taxon>
        <taxon>Amphibacillus</taxon>
    </lineage>
</organism>
<comment type="catalytic activity">
    <reaction evidence="7">
        <text>NAD(+) + H2O = ADP-D-ribose + nicotinamide + H(+)</text>
        <dbReference type="Rhea" id="RHEA:16301"/>
        <dbReference type="ChEBI" id="CHEBI:15377"/>
        <dbReference type="ChEBI" id="CHEBI:15378"/>
        <dbReference type="ChEBI" id="CHEBI:17154"/>
        <dbReference type="ChEBI" id="CHEBI:57540"/>
        <dbReference type="ChEBI" id="CHEBI:57967"/>
        <dbReference type="EC" id="3.2.2.5"/>
    </reaction>
    <physiologicalReaction direction="left-to-right" evidence="7">
        <dbReference type="Rhea" id="RHEA:16302"/>
    </physiologicalReaction>
</comment>